<dbReference type="InterPro" id="IPR010140">
    <property type="entry name" value="Histidinol_P_phosphatase_HisJ"/>
</dbReference>
<dbReference type="GO" id="GO:0004401">
    <property type="term" value="F:histidinol-phosphatase activity"/>
    <property type="evidence" value="ECO:0007669"/>
    <property type="project" value="UniProtKB-UniRule"/>
</dbReference>
<dbReference type="InterPro" id="IPR004013">
    <property type="entry name" value="PHP_dom"/>
</dbReference>
<sequence length="269" mass="30549">MKRDGHIHTPFCPHGSADVLDAYVEKAIANGFTEISFTEHAPLPPSFVDPTPDQDSGMSFASLETYFTEIAHVKQKYANTIKINCGLEVDFIEGYEEETTTFLNTYGKELDDAILSVHFLQIATDYYCIDFSPEVFEAFAHRVGSIPNAYAHYYRTVKKSITTDLGPFKPKRIGHPTLIHKFQHAHPYHVDDEAMVKDILLAMKQHGLELDLNSAGLQKPQCLEPYPPYAYFSFIQEIELPYVFGSDAHTVKGLHQYYEAIQKGLHYHV</sequence>
<evidence type="ECO:0000256" key="5">
    <source>
        <dbReference type="ARBA" id="ARBA00022801"/>
    </source>
</evidence>
<evidence type="ECO:0000256" key="2">
    <source>
        <dbReference type="ARBA" id="ARBA00009152"/>
    </source>
</evidence>
<comment type="caution">
    <text evidence="10">The sequence shown here is derived from an EMBL/GenBank/DDBJ whole genome shotgun (WGS) entry which is preliminary data.</text>
</comment>
<dbReference type="AlphaFoldDB" id="A0A917G911"/>
<dbReference type="PANTHER" id="PTHR21039">
    <property type="entry name" value="HISTIDINOL PHOSPHATASE-RELATED"/>
    <property type="match status" value="1"/>
</dbReference>
<dbReference type="Gene3D" id="3.20.20.140">
    <property type="entry name" value="Metal-dependent hydrolases"/>
    <property type="match status" value="1"/>
</dbReference>
<keyword evidence="5 8" id="KW-0378">Hydrolase</keyword>
<dbReference type="InterPro" id="IPR016195">
    <property type="entry name" value="Pol/histidinol_Pase-like"/>
</dbReference>
<comment type="catalytic activity">
    <reaction evidence="7 8">
        <text>L-histidinol phosphate + H2O = L-histidinol + phosphate</text>
        <dbReference type="Rhea" id="RHEA:14465"/>
        <dbReference type="ChEBI" id="CHEBI:15377"/>
        <dbReference type="ChEBI" id="CHEBI:43474"/>
        <dbReference type="ChEBI" id="CHEBI:57699"/>
        <dbReference type="ChEBI" id="CHEBI:57980"/>
        <dbReference type="EC" id="3.1.3.15"/>
    </reaction>
</comment>
<accession>A0A917G911</accession>
<dbReference type="GO" id="GO:0000105">
    <property type="term" value="P:L-histidine biosynthetic process"/>
    <property type="evidence" value="ECO:0007669"/>
    <property type="project" value="UniProtKB-UniRule"/>
</dbReference>
<reference evidence="10" key="1">
    <citation type="journal article" date="2014" name="Int. J. Syst. Evol. Microbiol.">
        <title>Complete genome sequence of Corynebacterium casei LMG S-19264T (=DSM 44701T), isolated from a smear-ripened cheese.</title>
        <authorList>
            <consortium name="US DOE Joint Genome Institute (JGI-PGF)"/>
            <person name="Walter F."/>
            <person name="Albersmeier A."/>
            <person name="Kalinowski J."/>
            <person name="Ruckert C."/>
        </authorList>
    </citation>
    <scope>NUCLEOTIDE SEQUENCE</scope>
    <source>
        <strain evidence="10">CGMCC 1.15760</strain>
    </source>
</reference>
<evidence type="ECO:0000256" key="6">
    <source>
        <dbReference type="ARBA" id="ARBA00023102"/>
    </source>
</evidence>
<keyword evidence="6 8" id="KW-0368">Histidine biosynthesis</keyword>
<comment type="similarity">
    <text evidence="2 8">Belongs to the PHP hydrolase family. HisK subfamily.</text>
</comment>
<keyword evidence="4 8" id="KW-0028">Amino-acid biosynthesis</keyword>
<dbReference type="EMBL" id="BMJT01000009">
    <property type="protein sequence ID" value="GGG29942.1"/>
    <property type="molecule type" value="Genomic_DNA"/>
</dbReference>
<evidence type="ECO:0000256" key="7">
    <source>
        <dbReference type="ARBA" id="ARBA00049158"/>
    </source>
</evidence>
<dbReference type="GO" id="GO:0005737">
    <property type="term" value="C:cytoplasm"/>
    <property type="evidence" value="ECO:0007669"/>
    <property type="project" value="TreeGrafter"/>
</dbReference>
<comment type="pathway">
    <text evidence="1 8">Amino-acid biosynthesis; L-histidine biosynthesis; L-histidine from 5-phospho-alpha-D-ribose 1-diphosphate: step 8/9.</text>
</comment>
<evidence type="ECO:0000313" key="10">
    <source>
        <dbReference type="EMBL" id="GGG29942.1"/>
    </source>
</evidence>
<reference evidence="10" key="2">
    <citation type="submission" date="2020-09" db="EMBL/GenBank/DDBJ databases">
        <authorList>
            <person name="Sun Q."/>
            <person name="Zhou Y."/>
        </authorList>
    </citation>
    <scope>NUCLEOTIDE SEQUENCE</scope>
    <source>
        <strain evidence="10">CGMCC 1.15760</strain>
    </source>
</reference>
<dbReference type="PANTHER" id="PTHR21039:SF0">
    <property type="entry name" value="HISTIDINOL-PHOSPHATASE"/>
    <property type="match status" value="1"/>
</dbReference>
<organism evidence="10 11">
    <name type="scientific">Lysinibacillus alkalisoli</name>
    <dbReference type="NCBI Taxonomy" id="1911548"/>
    <lineage>
        <taxon>Bacteria</taxon>
        <taxon>Bacillati</taxon>
        <taxon>Bacillota</taxon>
        <taxon>Bacilli</taxon>
        <taxon>Bacillales</taxon>
        <taxon>Bacillaceae</taxon>
        <taxon>Lysinibacillus</taxon>
    </lineage>
</organism>
<dbReference type="Pfam" id="PF02811">
    <property type="entry name" value="PHP"/>
    <property type="match status" value="1"/>
</dbReference>
<evidence type="ECO:0000259" key="9">
    <source>
        <dbReference type="Pfam" id="PF02811"/>
    </source>
</evidence>
<evidence type="ECO:0000256" key="3">
    <source>
        <dbReference type="ARBA" id="ARBA00013085"/>
    </source>
</evidence>
<evidence type="ECO:0000256" key="8">
    <source>
        <dbReference type="RuleBase" id="RU366003"/>
    </source>
</evidence>
<feature type="domain" description="PHP" evidence="9">
    <location>
        <begin position="4"/>
        <end position="214"/>
    </location>
</feature>
<evidence type="ECO:0000256" key="4">
    <source>
        <dbReference type="ARBA" id="ARBA00022605"/>
    </source>
</evidence>
<keyword evidence="11" id="KW-1185">Reference proteome</keyword>
<dbReference type="CDD" id="cd12110">
    <property type="entry name" value="PHP_HisPPase_Hisj_like"/>
    <property type="match status" value="1"/>
</dbReference>
<name>A0A917G911_9BACI</name>
<protein>
    <recommendedName>
        <fullName evidence="3 8">Histidinol-phosphatase</fullName>
        <shortName evidence="8">HolPase</shortName>
        <ecNumber evidence="3 8">3.1.3.15</ecNumber>
    </recommendedName>
</protein>
<gene>
    <name evidence="10" type="primary">hisK</name>
    <name evidence="10" type="ORF">GCM10007425_25730</name>
</gene>
<proteinExistence type="inferred from homology"/>
<evidence type="ECO:0000313" key="11">
    <source>
        <dbReference type="Proteomes" id="UP000616608"/>
    </source>
</evidence>
<dbReference type="NCBIfam" id="TIGR01856">
    <property type="entry name" value="hisJ_fam"/>
    <property type="match status" value="1"/>
</dbReference>
<dbReference type="EC" id="3.1.3.15" evidence="3 8"/>
<dbReference type="Proteomes" id="UP000616608">
    <property type="component" value="Unassembled WGS sequence"/>
</dbReference>
<evidence type="ECO:0000256" key="1">
    <source>
        <dbReference type="ARBA" id="ARBA00004970"/>
    </source>
</evidence>
<dbReference type="SUPFAM" id="SSF89550">
    <property type="entry name" value="PHP domain-like"/>
    <property type="match status" value="1"/>
</dbReference>
<dbReference type="NCBIfam" id="NF005996">
    <property type="entry name" value="PRK08123.1"/>
    <property type="match status" value="1"/>
</dbReference>
<dbReference type="RefSeq" id="WP_188615472.1">
    <property type="nucleotide sequence ID" value="NZ_BMJT01000009.1"/>
</dbReference>